<organism evidence="9 10">
    <name type="scientific">Corallococcus exiguus</name>
    <dbReference type="NCBI Taxonomy" id="83462"/>
    <lineage>
        <taxon>Bacteria</taxon>
        <taxon>Pseudomonadati</taxon>
        <taxon>Myxococcota</taxon>
        <taxon>Myxococcia</taxon>
        <taxon>Myxococcales</taxon>
        <taxon>Cystobacterineae</taxon>
        <taxon>Myxococcaceae</taxon>
        <taxon>Corallococcus</taxon>
    </lineage>
</organism>
<dbReference type="PANTHER" id="PTHR43731">
    <property type="entry name" value="RHOMBOID PROTEASE"/>
    <property type="match status" value="1"/>
</dbReference>
<feature type="transmembrane region" description="Helical" evidence="7">
    <location>
        <begin position="199"/>
        <end position="216"/>
    </location>
</feature>
<evidence type="ECO:0000313" key="10">
    <source>
        <dbReference type="Proteomes" id="UP000537825"/>
    </source>
</evidence>
<keyword evidence="5 7" id="KW-1133">Transmembrane helix</keyword>
<dbReference type="AlphaFoldDB" id="A0A7X5BSV9"/>
<comment type="similarity">
    <text evidence="2">Belongs to the peptidase S54 family.</text>
</comment>
<dbReference type="InterPro" id="IPR035952">
    <property type="entry name" value="Rhomboid-like_sf"/>
</dbReference>
<comment type="caution">
    <text evidence="9">The sequence shown here is derived from an EMBL/GenBank/DDBJ whole genome shotgun (WGS) entry which is preliminary data.</text>
</comment>
<gene>
    <name evidence="9" type="ORF">GTZ93_12125</name>
</gene>
<evidence type="ECO:0000259" key="8">
    <source>
        <dbReference type="Pfam" id="PF01694"/>
    </source>
</evidence>
<feature type="transmembrane region" description="Helical" evidence="7">
    <location>
        <begin position="228"/>
        <end position="244"/>
    </location>
</feature>
<feature type="domain" description="Peptidase S54 rhomboid" evidence="8">
    <location>
        <begin position="78"/>
        <end position="218"/>
    </location>
</feature>
<evidence type="ECO:0000256" key="5">
    <source>
        <dbReference type="ARBA" id="ARBA00022989"/>
    </source>
</evidence>
<dbReference type="InterPro" id="IPR022764">
    <property type="entry name" value="Peptidase_S54_rhomboid_dom"/>
</dbReference>
<evidence type="ECO:0000256" key="6">
    <source>
        <dbReference type="ARBA" id="ARBA00023136"/>
    </source>
</evidence>
<feature type="transmembrane region" description="Helical" evidence="7">
    <location>
        <begin position="93"/>
        <end position="110"/>
    </location>
</feature>
<dbReference type="SUPFAM" id="SSF48452">
    <property type="entry name" value="TPR-like"/>
    <property type="match status" value="1"/>
</dbReference>
<dbReference type="SUPFAM" id="SSF144091">
    <property type="entry name" value="Rhomboid-like"/>
    <property type="match status" value="1"/>
</dbReference>
<evidence type="ECO:0000256" key="1">
    <source>
        <dbReference type="ARBA" id="ARBA00004141"/>
    </source>
</evidence>
<dbReference type="GO" id="GO:0016020">
    <property type="term" value="C:membrane"/>
    <property type="evidence" value="ECO:0007669"/>
    <property type="project" value="UniProtKB-SubCell"/>
</dbReference>
<dbReference type="InterPro" id="IPR050925">
    <property type="entry name" value="Rhomboid_protease_S54"/>
</dbReference>
<reference evidence="9 10" key="1">
    <citation type="submission" date="2020-01" db="EMBL/GenBank/DDBJ databases">
        <title>The draft genome sequence of Corallococcus exiguus DSM 14696.</title>
        <authorList>
            <person name="Zhang X."/>
            <person name="Zhu H."/>
        </authorList>
    </citation>
    <scope>NUCLEOTIDE SEQUENCE [LARGE SCALE GENOMIC DNA]</scope>
    <source>
        <strain evidence="9 10">DSM 14696</strain>
    </source>
</reference>
<keyword evidence="3 7" id="KW-0812">Transmembrane</keyword>
<evidence type="ECO:0000256" key="4">
    <source>
        <dbReference type="ARBA" id="ARBA00022801"/>
    </source>
</evidence>
<feature type="transmembrane region" description="Helical" evidence="7">
    <location>
        <begin position="172"/>
        <end position="193"/>
    </location>
</feature>
<dbReference type="InterPro" id="IPR011990">
    <property type="entry name" value="TPR-like_helical_dom_sf"/>
</dbReference>
<dbReference type="Gene3D" id="1.25.40.10">
    <property type="entry name" value="Tetratricopeptide repeat domain"/>
    <property type="match status" value="1"/>
</dbReference>
<evidence type="ECO:0000256" key="3">
    <source>
        <dbReference type="ARBA" id="ARBA00022692"/>
    </source>
</evidence>
<feature type="transmembrane region" description="Helical" evidence="7">
    <location>
        <begin position="34"/>
        <end position="52"/>
    </location>
</feature>
<feature type="transmembrane region" description="Helical" evidence="7">
    <location>
        <begin position="143"/>
        <end position="160"/>
    </location>
</feature>
<keyword evidence="6 7" id="KW-0472">Membrane</keyword>
<evidence type="ECO:0000256" key="2">
    <source>
        <dbReference type="ARBA" id="ARBA00009045"/>
    </source>
</evidence>
<protein>
    <submittedName>
        <fullName evidence="9">Rhomboid family intramembrane serine protease</fullName>
    </submittedName>
</protein>
<name>A0A7X5BSV9_9BACT</name>
<dbReference type="EMBL" id="JAAAPK010000003">
    <property type="protein sequence ID" value="NBC40573.1"/>
    <property type="molecule type" value="Genomic_DNA"/>
</dbReference>
<sequence length="542" mass="57221">MYPPRTTGFFAHPRGREALLSIGRLAGKGGEGRIPGLTIALIAAQAILYTMVASGGPPGVDALIHWGAKSGPLVTDAGQGWRLLTANLLHRDALHLGLNLLVFAGVGTAVERSCRWWDYVALLVVSGLATMAGSLWWSPTVSVGASGWVFGCVGALLVLGRRARTGAKGARMGWFSGENALPTVLVFLWLGWTSVGVDNAGHMGGLMAGLLVGVLLRSRTWGPGGFRAMALVGLAGLGAAVVVTERSRWRVEHDDGFGVSVLLPDGWRREEDGQERRAFSNGLKGLGRATLTAEVIEAGEPGDGSAQAQHFLDASLVPGRAGPEGHTVSAGVVEPASLGGRPAQRIRAELDGVGGRTHLVAWFVPRGEWVYRLVFTWPQAYPAYARVAERMTADVRFEEPASLRVARARALLVPGVAGPLRELGHALRRWGLPADAVEPLASAVRLAPTQVDTRVELARAYFESGQVEAGCHSAAEARVYGPSDTGALEAGVRCALAQGDTAEALLRLEEARRVDPRDARLRAAEGALKAAVEAPGPAPQRR</sequence>
<evidence type="ECO:0000256" key="7">
    <source>
        <dbReference type="SAM" id="Phobius"/>
    </source>
</evidence>
<dbReference type="GO" id="GO:0004252">
    <property type="term" value="F:serine-type endopeptidase activity"/>
    <property type="evidence" value="ECO:0007669"/>
    <property type="project" value="InterPro"/>
</dbReference>
<accession>A0A7X5BSV9</accession>
<comment type="subcellular location">
    <subcellularLocation>
        <location evidence="1">Membrane</location>
        <topology evidence="1">Multi-pass membrane protein</topology>
    </subcellularLocation>
</comment>
<keyword evidence="9" id="KW-0645">Protease</keyword>
<proteinExistence type="inferred from homology"/>
<evidence type="ECO:0000313" key="9">
    <source>
        <dbReference type="EMBL" id="NBC40573.1"/>
    </source>
</evidence>
<dbReference type="Proteomes" id="UP000537825">
    <property type="component" value="Unassembled WGS sequence"/>
</dbReference>
<dbReference type="Gene3D" id="1.20.1540.10">
    <property type="entry name" value="Rhomboid-like"/>
    <property type="match status" value="1"/>
</dbReference>
<dbReference type="Pfam" id="PF01694">
    <property type="entry name" value="Rhomboid"/>
    <property type="match status" value="1"/>
</dbReference>
<feature type="transmembrane region" description="Helical" evidence="7">
    <location>
        <begin position="117"/>
        <end position="137"/>
    </location>
</feature>
<keyword evidence="10" id="KW-1185">Reference proteome</keyword>
<dbReference type="PANTHER" id="PTHR43731:SF14">
    <property type="entry name" value="PRESENILIN-ASSOCIATED RHOMBOID-LIKE PROTEIN, MITOCHONDRIAL"/>
    <property type="match status" value="1"/>
</dbReference>
<keyword evidence="4" id="KW-0378">Hydrolase</keyword>
<dbReference type="GO" id="GO:0006508">
    <property type="term" value="P:proteolysis"/>
    <property type="evidence" value="ECO:0007669"/>
    <property type="project" value="UniProtKB-KW"/>
</dbReference>